<feature type="compositionally biased region" description="Basic and acidic residues" evidence="1">
    <location>
        <begin position="1"/>
        <end position="11"/>
    </location>
</feature>
<keyword evidence="3" id="KW-1185">Reference proteome</keyword>
<protein>
    <submittedName>
        <fullName evidence="2">Acyl-CoA carboxylase subunit epsilon</fullName>
    </submittedName>
</protein>
<feature type="region of interest" description="Disordered" evidence="1">
    <location>
        <begin position="1"/>
        <end position="22"/>
    </location>
</feature>
<reference evidence="3" key="1">
    <citation type="journal article" date="2019" name="Int. J. Syst. Evol. Microbiol.">
        <title>The Global Catalogue of Microorganisms (GCM) 10K type strain sequencing project: providing services to taxonomists for standard genome sequencing and annotation.</title>
        <authorList>
            <consortium name="The Broad Institute Genomics Platform"/>
            <consortium name="The Broad Institute Genome Sequencing Center for Infectious Disease"/>
            <person name="Wu L."/>
            <person name="Ma J."/>
        </authorList>
    </citation>
    <scope>NUCLEOTIDE SEQUENCE [LARGE SCALE GENOMIC DNA]</scope>
    <source>
        <strain evidence="3">TISTR 1511</strain>
    </source>
</reference>
<comment type="caution">
    <text evidence="2">The sequence shown here is derived from an EMBL/GenBank/DDBJ whole genome shotgun (WGS) entry which is preliminary data.</text>
</comment>
<evidence type="ECO:0000256" key="1">
    <source>
        <dbReference type="SAM" id="MobiDB-lite"/>
    </source>
</evidence>
<dbReference type="RefSeq" id="WP_066058996.1">
    <property type="nucleotide sequence ID" value="NZ_JBHUNF010000002.1"/>
</dbReference>
<evidence type="ECO:0000313" key="2">
    <source>
        <dbReference type="EMBL" id="MFD2674594.1"/>
    </source>
</evidence>
<gene>
    <name evidence="2" type="ORF">ACFSUQ_04675</name>
</gene>
<proteinExistence type="predicted"/>
<dbReference type="InterPro" id="IPR032716">
    <property type="entry name" value="ACC_epsilon"/>
</dbReference>
<name>A0ABW5RJH8_9MICO</name>
<sequence>MAEQPKVRIPDLDLSDSLEPGDGQIVGGNPSTDEIAAIAATLGVLFNEGVAVDRPRDRVKRLSPWQTTQRPLRGGTSPNDPLFGRFR</sequence>
<dbReference type="Pfam" id="PF13822">
    <property type="entry name" value="ACC_epsilon"/>
    <property type="match status" value="1"/>
</dbReference>
<evidence type="ECO:0000313" key="3">
    <source>
        <dbReference type="Proteomes" id="UP001597453"/>
    </source>
</evidence>
<dbReference type="EMBL" id="JBHUNF010000002">
    <property type="protein sequence ID" value="MFD2674594.1"/>
    <property type="molecule type" value="Genomic_DNA"/>
</dbReference>
<dbReference type="Proteomes" id="UP001597453">
    <property type="component" value="Unassembled WGS sequence"/>
</dbReference>
<accession>A0ABW5RJH8</accession>
<organism evidence="2 3">
    <name type="scientific">Gulosibacter bifidus</name>
    <dbReference type="NCBI Taxonomy" id="272239"/>
    <lineage>
        <taxon>Bacteria</taxon>
        <taxon>Bacillati</taxon>
        <taxon>Actinomycetota</taxon>
        <taxon>Actinomycetes</taxon>
        <taxon>Micrococcales</taxon>
        <taxon>Microbacteriaceae</taxon>
        <taxon>Gulosibacter</taxon>
    </lineage>
</organism>
<feature type="region of interest" description="Disordered" evidence="1">
    <location>
        <begin position="61"/>
        <end position="87"/>
    </location>
</feature>